<dbReference type="Gene3D" id="3.30.465.10">
    <property type="match status" value="1"/>
</dbReference>
<evidence type="ECO:0000259" key="2">
    <source>
        <dbReference type="Pfam" id="PF08031"/>
    </source>
</evidence>
<sequence length="214" mass="25271">MELQIQLKRRVLPEKPTRFLYATLVAQGLRKRSARTRQTRRTSSTVPSSSPTRPPPRFLASVKKKLRLLSLNGEAAFVNFPDRDFPTKFYERAYFGDNKDELRRVKQVWDPDGFFRWIQAVRRPGDPDEDDDGGEDEDRTDKLASEQWTNHQWTRYEVEDLESMISMIWRIWAMARTSRNEGRAKEAVEIRTGASPRGWFRGMSTRDFRQRRLS</sequence>
<feature type="compositionally biased region" description="Basic residues" evidence="1">
    <location>
        <begin position="31"/>
        <end position="40"/>
    </location>
</feature>
<dbReference type="InterPro" id="IPR016169">
    <property type="entry name" value="FAD-bd_PCMH_sub2"/>
</dbReference>
<evidence type="ECO:0000313" key="3">
    <source>
        <dbReference type="EMBL" id="KAK3360605.1"/>
    </source>
</evidence>
<evidence type="ECO:0000256" key="1">
    <source>
        <dbReference type="SAM" id="MobiDB-lite"/>
    </source>
</evidence>
<dbReference type="GO" id="GO:0050660">
    <property type="term" value="F:flavin adenine dinucleotide binding"/>
    <property type="evidence" value="ECO:0007669"/>
    <property type="project" value="InterPro"/>
</dbReference>
<gene>
    <name evidence="3" type="ORF">B0T25DRAFT_565483</name>
</gene>
<feature type="compositionally biased region" description="Acidic residues" evidence="1">
    <location>
        <begin position="127"/>
        <end position="138"/>
    </location>
</feature>
<dbReference type="EMBL" id="JAUIQD010000002">
    <property type="protein sequence ID" value="KAK3360605.1"/>
    <property type="molecule type" value="Genomic_DNA"/>
</dbReference>
<feature type="region of interest" description="Disordered" evidence="1">
    <location>
        <begin position="123"/>
        <end position="144"/>
    </location>
</feature>
<feature type="domain" description="Berberine/berberine-like" evidence="2">
    <location>
        <begin position="76"/>
        <end position="122"/>
    </location>
</feature>
<dbReference type="InterPro" id="IPR012951">
    <property type="entry name" value="BBE"/>
</dbReference>
<reference evidence="3" key="2">
    <citation type="submission" date="2023-06" db="EMBL/GenBank/DDBJ databases">
        <authorList>
            <consortium name="Lawrence Berkeley National Laboratory"/>
            <person name="Haridas S."/>
            <person name="Hensen N."/>
            <person name="Bonometti L."/>
            <person name="Westerberg I."/>
            <person name="Brannstrom I.O."/>
            <person name="Guillou S."/>
            <person name="Cros-Aarteil S."/>
            <person name="Calhoun S."/>
            <person name="Kuo A."/>
            <person name="Mondo S."/>
            <person name="Pangilinan J."/>
            <person name="Riley R."/>
            <person name="Labutti K."/>
            <person name="Andreopoulos B."/>
            <person name="Lipzen A."/>
            <person name="Chen C."/>
            <person name="Yanf M."/>
            <person name="Daum C."/>
            <person name="Ng V."/>
            <person name="Clum A."/>
            <person name="Steindorff A."/>
            <person name="Ohm R."/>
            <person name="Martin F."/>
            <person name="Silar P."/>
            <person name="Natvig D."/>
            <person name="Lalanne C."/>
            <person name="Gautier V."/>
            <person name="Ament-Velasquez S.L."/>
            <person name="Kruys A."/>
            <person name="Hutchinson M.I."/>
            <person name="Powell A.J."/>
            <person name="Barry K."/>
            <person name="Miller A.N."/>
            <person name="Grigoriev I.V."/>
            <person name="Debuchy R."/>
            <person name="Gladieux P."/>
            <person name="Thoren M.H."/>
            <person name="Johannesson H."/>
        </authorList>
    </citation>
    <scope>NUCLEOTIDE SEQUENCE</scope>
    <source>
        <strain evidence="3">CBS 955.72</strain>
    </source>
</reference>
<dbReference type="Proteomes" id="UP001275084">
    <property type="component" value="Unassembled WGS sequence"/>
</dbReference>
<accession>A0AAJ0MIS9</accession>
<reference evidence="3" key="1">
    <citation type="journal article" date="2023" name="Mol. Phylogenet. Evol.">
        <title>Genome-scale phylogeny and comparative genomics of the fungal order Sordariales.</title>
        <authorList>
            <person name="Hensen N."/>
            <person name="Bonometti L."/>
            <person name="Westerberg I."/>
            <person name="Brannstrom I.O."/>
            <person name="Guillou S."/>
            <person name="Cros-Aarteil S."/>
            <person name="Calhoun S."/>
            <person name="Haridas S."/>
            <person name="Kuo A."/>
            <person name="Mondo S."/>
            <person name="Pangilinan J."/>
            <person name="Riley R."/>
            <person name="LaButti K."/>
            <person name="Andreopoulos B."/>
            <person name="Lipzen A."/>
            <person name="Chen C."/>
            <person name="Yan M."/>
            <person name="Daum C."/>
            <person name="Ng V."/>
            <person name="Clum A."/>
            <person name="Steindorff A."/>
            <person name="Ohm R.A."/>
            <person name="Martin F."/>
            <person name="Silar P."/>
            <person name="Natvig D.O."/>
            <person name="Lalanne C."/>
            <person name="Gautier V."/>
            <person name="Ament-Velasquez S.L."/>
            <person name="Kruys A."/>
            <person name="Hutchinson M.I."/>
            <person name="Powell A.J."/>
            <person name="Barry K."/>
            <person name="Miller A.N."/>
            <person name="Grigoriev I.V."/>
            <person name="Debuchy R."/>
            <person name="Gladieux P."/>
            <person name="Hiltunen Thoren M."/>
            <person name="Johannesson H."/>
        </authorList>
    </citation>
    <scope>NUCLEOTIDE SEQUENCE</scope>
    <source>
        <strain evidence="3">CBS 955.72</strain>
    </source>
</reference>
<keyword evidence="4" id="KW-1185">Reference proteome</keyword>
<proteinExistence type="predicted"/>
<evidence type="ECO:0000313" key="4">
    <source>
        <dbReference type="Proteomes" id="UP001275084"/>
    </source>
</evidence>
<comment type="caution">
    <text evidence="3">The sequence shown here is derived from an EMBL/GenBank/DDBJ whole genome shotgun (WGS) entry which is preliminary data.</text>
</comment>
<organism evidence="3 4">
    <name type="scientific">Lasiosphaeria hispida</name>
    <dbReference type="NCBI Taxonomy" id="260671"/>
    <lineage>
        <taxon>Eukaryota</taxon>
        <taxon>Fungi</taxon>
        <taxon>Dikarya</taxon>
        <taxon>Ascomycota</taxon>
        <taxon>Pezizomycotina</taxon>
        <taxon>Sordariomycetes</taxon>
        <taxon>Sordariomycetidae</taxon>
        <taxon>Sordariales</taxon>
        <taxon>Lasiosphaeriaceae</taxon>
        <taxon>Lasiosphaeria</taxon>
    </lineage>
</organism>
<dbReference type="Gene3D" id="3.40.462.20">
    <property type="match status" value="1"/>
</dbReference>
<feature type="region of interest" description="Disordered" evidence="1">
    <location>
        <begin position="31"/>
        <end position="57"/>
    </location>
</feature>
<feature type="compositionally biased region" description="Low complexity" evidence="1">
    <location>
        <begin position="41"/>
        <end position="51"/>
    </location>
</feature>
<protein>
    <recommendedName>
        <fullName evidence="2">Berberine/berberine-like domain-containing protein</fullName>
    </recommendedName>
</protein>
<dbReference type="AlphaFoldDB" id="A0AAJ0MIS9"/>
<dbReference type="Pfam" id="PF08031">
    <property type="entry name" value="BBE"/>
    <property type="match status" value="1"/>
</dbReference>
<name>A0AAJ0MIS9_9PEZI</name>
<dbReference type="GO" id="GO:0016491">
    <property type="term" value="F:oxidoreductase activity"/>
    <property type="evidence" value="ECO:0007669"/>
    <property type="project" value="InterPro"/>
</dbReference>